<dbReference type="InterPro" id="IPR039426">
    <property type="entry name" value="TonB-dep_rcpt-like"/>
</dbReference>
<keyword evidence="4" id="KW-0410">Iron transport</keyword>
<organism evidence="15 16">
    <name type="scientific">Novosphingobium pentaromativorans US6-1</name>
    <dbReference type="NCBI Taxonomy" id="1088721"/>
    <lineage>
        <taxon>Bacteria</taxon>
        <taxon>Pseudomonadati</taxon>
        <taxon>Pseudomonadota</taxon>
        <taxon>Alphaproteobacteria</taxon>
        <taxon>Sphingomonadales</taxon>
        <taxon>Sphingomonadaceae</taxon>
        <taxon>Novosphingobium</taxon>
    </lineage>
</organism>
<keyword evidence="9 11" id="KW-0472">Membrane</keyword>
<evidence type="ECO:0000256" key="1">
    <source>
        <dbReference type="ARBA" id="ARBA00004571"/>
    </source>
</evidence>
<reference evidence="15 16" key="1">
    <citation type="journal article" date="2012" name="J. Bacteriol.">
        <title>Genome sequence of benzo(a)pyrene-degrading bacterium Novosphingobium pentaromativorans US6-1.</title>
        <authorList>
            <person name="Luo Y.R."/>
            <person name="Kang S.G."/>
            <person name="Kim S.J."/>
            <person name="Kim M.R."/>
            <person name="Li N."/>
            <person name="Lee J.H."/>
            <person name="Kwon K.K."/>
        </authorList>
    </citation>
    <scope>NUCLEOTIDE SEQUENCE [LARGE SCALE GENOMIC DNA]</scope>
    <source>
        <strain evidence="15 16">US6-1</strain>
    </source>
</reference>
<comment type="similarity">
    <text evidence="11 12">Belongs to the TonB-dependent receptor family.</text>
</comment>
<proteinExistence type="inferred from homology"/>
<dbReference type="InterPro" id="IPR036942">
    <property type="entry name" value="Beta-barrel_TonB_sf"/>
</dbReference>
<keyword evidence="6" id="KW-0408">Iron</keyword>
<comment type="caution">
    <text evidence="15">The sequence shown here is derived from an EMBL/GenBank/DDBJ whole genome shotgun (WGS) entry which is preliminary data.</text>
</comment>
<keyword evidence="7" id="KW-0406">Ion transport</keyword>
<dbReference type="PANTHER" id="PTHR32552">
    <property type="entry name" value="FERRICHROME IRON RECEPTOR-RELATED"/>
    <property type="match status" value="1"/>
</dbReference>
<dbReference type="PANTHER" id="PTHR32552:SF81">
    <property type="entry name" value="TONB-DEPENDENT OUTER MEMBRANE RECEPTOR"/>
    <property type="match status" value="1"/>
</dbReference>
<dbReference type="PROSITE" id="PS52016">
    <property type="entry name" value="TONB_DEPENDENT_REC_3"/>
    <property type="match status" value="1"/>
</dbReference>
<evidence type="ECO:0000256" key="3">
    <source>
        <dbReference type="ARBA" id="ARBA00022452"/>
    </source>
</evidence>
<accession>G6EGU3</accession>
<dbReference type="EMBL" id="AGFM01000058">
    <property type="protein sequence ID" value="EHJ59232.1"/>
    <property type="molecule type" value="Genomic_DNA"/>
</dbReference>
<keyword evidence="15" id="KW-0675">Receptor</keyword>
<evidence type="ECO:0000256" key="4">
    <source>
        <dbReference type="ARBA" id="ARBA00022496"/>
    </source>
</evidence>
<keyword evidence="8 12" id="KW-0798">TonB box</keyword>
<evidence type="ECO:0000313" key="16">
    <source>
        <dbReference type="Proteomes" id="UP000004030"/>
    </source>
</evidence>
<feature type="domain" description="TonB-dependent receptor plug" evidence="14">
    <location>
        <begin position="4"/>
        <end position="73"/>
    </location>
</feature>
<dbReference type="Proteomes" id="UP000004030">
    <property type="component" value="Unassembled WGS sequence"/>
</dbReference>
<dbReference type="SUPFAM" id="SSF56935">
    <property type="entry name" value="Porins"/>
    <property type="match status" value="1"/>
</dbReference>
<evidence type="ECO:0000256" key="5">
    <source>
        <dbReference type="ARBA" id="ARBA00022692"/>
    </source>
</evidence>
<dbReference type="Pfam" id="PF07715">
    <property type="entry name" value="Plug"/>
    <property type="match status" value="1"/>
</dbReference>
<feature type="domain" description="TonB-dependent receptor-like beta-barrel" evidence="13">
    <location>
        <begin position="293"/>
        <end position="683"/>
    </location>
</feature>
<evidence type="ECO:0000256" key="12">
    <source>
        <dbReference type="RuleBase" id="RU003357"/>
    </source>
</evidence>
<keyword evidence="16" id="KW-1185">Reference proteome</keyword>
<evidence type="ECO:0000259" key="14">
    <source>
        <dbReference type="Pfam" id="PF07715"/>
    </source>
</evidence>
<dbReference type="eggNOG" id="COG4774">
    <property type="taxonomic scope" value="Bacteria"/>
</dbReference>
<evidence type="ECO:0000256" key="6">
    <source>
        <dbReference type="ARBA" id="ARBA00023004"/>
    </source>
</evidence>
<dbReference type="AlphaFoldDB" id="G6EGU3"/>
<evidence type="ECO:0000256" key="8">
    <source>
        <dbReference type="ARBA" id="ARBA00023077"/>
    </source>
</evidence>
<evidence type="ECO:0000256" key="10">
    <source>
        <dbReference type="ARBA" id="ARBA00023237"/>
    </source>
</evidence>
<dbReference type="Gene3D" id="2.40.170.20">
    <property type="entry name" value="TonB-dependent receptor, beta-barrel domain"/>
    <property type="match status" value="1"/>
</dbReference>
<comment type="subcellular location">
    <subcellularLocation>
        <location evidence="1 11">Cell outer membrane</location>
        <topology evidence="1 11">Multi-pass membrane protein</topology>
    </subcellularLocation>
</comment>
<dbReference type="PATRIC" id="fig|1088721.3.peg.3515"/>
<dbReference type="Pfam" id="PF00593">
    <property type="entry name" value="TonB_dep_Rec_b-barrel"/>
    <property type="match status" value="1"/>
</dbReference>
<evidence type="ECO:0000256" key="9">
    <source>
        <dbReference type="ARBA" id="ARBA00023136"/>
    </source>
</evidence>
<evidence type="ECO:0000313" key="15">
    <source>
        <dbReference type="EMBL" id="EHJ59232.1"/>
    </source>
</evidence>
<keyword evidence="5 11" id="KW-0812">Transmembrane</keyword>
<evidence type="ECO:0000256" key="2">
    <source>
        <dbReference type="ARBA" id="ARBA00022448"/>
    </source>
</evidence>
<dbReference type="GO" id="GO:0006826">
    <property type="term" value="P:iron ion transport"/>
    <property type="evidence" value="ECO:0007669"/>
    <property type="project" value="UniProtKB-KW"/>
</dbReference>
<evidence type="ECO:0000256" key="11">
    <source>
        <dbReference type="PROSITE-ProRule" id="PRU01360"/>
    </source>
</evidence>
<keyword evidence="2 11" id="KW-0813">Transport</keyword>
<gene>
    <name evidence="15" type="ORF">NSU_3564</name>
</gene>
<name>G6EGU3_9SPHN</name>
<keyword evidence="10 11" id="KW-0998">Cell outer membrane</keyword>
<dbReference type="InterPro" id="IPR012910">
    <property type="entry name" value="Plug_dom"/>
</dbReference>
<sequence length="719" mass="77781">MVNSGAGGMSLFVRGVGNFTLSPSFDPAVAFNYDNVYIGRPAGTAGFFYDLERVEVLKGPQGTLYGRNATGGAINVIPNKPALGIFTGYVNGSYGNYDAISLEGAVNVPMGEDGALRLSGNMVKNDGYLSDGSSDGDTKSIRVQMMGELTPSLTVRVGADYSALRGRGSGGTYLGSYAFNGIDYTQTPSPLAPSIGTFDPVAQAYRQTFFVAPAGRFLSPFTDTPFVRRDSYGITGEANLKTAIGDLTIIPSWRYSKSDTINSALPFLTAVQAKEEQYSFEGRFVGKRIGIFDYTIGAMYFKETQVEDIVANQSTLNTYQNLNLTAESVAAFTRITANVSESLRLVGGARFTHDKKAAVDDSENITIICATLPTPCIGANAPLFTVTDGVEGLGLTNLSPSGPGGVVPYLDPNGIPYPGVILSRSALIEIDDSTSKSSFTWRAGIEYDVGPSSLLYATVETGFRVGGLQPVNGYEAYKPEKITAYTIGSKNRFFGNRVQLNFEGFYWKYKDQQIAALGTDNQGVPGFFVQNVGGSTNYGAEVELRIAATPTTRLSADMQYLHTEYDRFTYSVPQQGRPAPFVGCPFTPGVDSGSNVPTYVFNCSGNPAFNSPKWTINLGAEQTIPLGDHRLIASVDTQFRSSRWTGYEYIPFMLQGSTWQTNAQVKFEPKTGNWFIAAYVRNIENDRFIVNSVNYSFANLVAATTNPPRTYGARIGFNF</sequence>
<protein>
    <submittedName>
        <fullName evidence="15">TonB-dependent receptor-like protein</fullName>
    </submittedName>
</protein>
<evidence type="ECO:0000256" key="7">
    <source>
        <dbReference type="ARBA" id="ARBA00023065"/>
    </source>
</evidence>
<dbReference type="InterPro" id="IPR000531">
    <property type="entry name" value="Beta-barrel_TonB"/>
</dbReference>
<keyword evidence="3 11" id="KW-1134">Transmembrane beta strand</keyword>
<dbReference type="GO" id="GO:0009279">
    <property type="term" value="C:cell outer membrane"/>
    <property type="evidence" value="ECO:0007669"/>
    <property type="project" value="UniProtKB-SubCell"/>
</dbReference>
<evidence type="ECO:0000259" key="13">
    <source>
        <dbReference type="Pfam" id="PF00593"/>
    </source>
</evidence>